<name>A0ABD0NCA1_CIRMR</name>
<feature type="compositionally biased region" description="Low complexity" evidence="1">
    <location>
        <begin position="28"/>
        <end position="40"/>
    </location>
</feature>
<evidence type="ECO:0000313" key="4">
    <source>
        <dbReference type="Proteomes" id="UP001529510"/>
    </source>
</evidence>
<dbReference type="InterPro" id="IPR000219">
    <property type="entry name" value="DH_dom"/>
</dbReference>
<proteinExistence type="predicted"/>
<feature type="non-terminal residue" evidence="3">
    <location>
        <position position="130"/>
    </location>
</feature>
<dbReference type="EMBL" id="JAMKFB020000023">
    <property type="protein sequence ID" value="KAL0158907.1"/>
    <property type="molecule type" value="Genomic_DNA"/>
</dbReference>
<keyword evidence="4" id="KW-1185">Reference proteome</keyword>
<feature type="region of interest" description="Disordered" evidence="1">
    <location>
        <begin position="17"/>
        <end position="104"/>
    </location>
</feature>
<evidence type="ECO:0000313" key="3">
    <source>
        <dbReference type="EMBL" id="KAL0158907.1"/>
    </source>
</evidence>
<sequence length="130" mass="14192">QAGGPIRNSALRYCSSRSMDSTHCNDRPVSYGSTSSSASSRDSHCSLGGRPVLGSAPERDHDSGAIRLELVPAQQLEEEETGRQTPTPTSQSDADIQSPEGRKVQYVDRVVEEILETEKTYVQDLRSIVQ</sequence>
<protein>
    <recommendedName>
        <fullName evidence="2">DH domain-containing protein</fullName>
    </recommendedName>
</protein>
<dbReference type="PANTHER" id="PTHR45924">
    <property type="entry name" value="FI17866P1"/>
    <property type="match status" value="1"/>
</dbReference>
<dbReference type="PANTHER" id="PTHR45924:SF1">
    <property type="entry name" value="PLECKSTRIN HOMOLOGY DOMAIN-CONTAINING FAMILY G MEMBER 1"/>
    <property type="match status" value="1"/>
</dbReference>
<comment type="caution">
    <text evidence="3">The sequence shown here is derived from an EMBL/GenBank/DDBJ whole genome shotgun (WGS) entry which is preliminary data.</text>
</comment>
<feature type="non-terminal residue" evidence="3">
    <location>
        <position position="1"/>
    </location>
</feature>
<organism evidence="3 4">
    <name type="scientific">Cirrhinus mrigala</name>
    <name type="common">Mrigala</name>
    <dbReference type="NCBI Taxonomy" id="683832"/>
    <lineage>
        <taxon>Eukaryota</taxon>
        <taxon>Metazoa</taxon>
        <taxon>Chordata</taxon>
        <taxon>Craniata</taxon>
        <taxon>Vertebrata</taxon>
        <taxon>Euteleostomi</taxon>
        <taxon>Actinopterygii</taxon>
        <taxon>Neopterygii</taxon>
        <taxon>Teleostei</taxon>
        <taxon>Ostariophysi</taxon>
        <taxon>Cypriniformes</taxon>
        <taxon>Cyprinidae</taxon>
        <taxon>Labeoninae</taxon>
        <taxon>Labeonini</taxon>
        <taxon>Cirrhinus</taxon>
    </lineage>
</organism>
<dbReference type="PROSITE" id="PS50010">
    <property type="entry name" value="DH_2"/>
    <property type="match status" value="1"/>
</dbReference>
<dbReference type="Proteomes" id="UP001529510">
    <property type="component" value="Unassembled WGS sequence"/>
</dbReference>
<dbReference type="SUPFAM" id="SSF48065">
    <property type="entry name" value="DBL homology domain (DH-domain)"/>
    <property type="match status" value="1"/>
</dbReference>
<feature type="domain" description="DH" evidence="2">
    <location>
        <begin position="106"/>
        <end position="130"/>
    </location>
</feature>
<dbReference type="InterPro" id="IPR035899">
    <property type="entry name" value="DBL_dom_sf"/>
</dbReference>
<feature type="compositionally biased region" description="Polar residues" evidence="1">
    <location>
        <begin position="83"/>
        <end position="95"/>
    </location>
</feature>
<evidence type="ECO:0000259" key="2">
    <source>
        <dbReference type="PROSITE" id="PS50010"/>
    </source>
</evidence>
<evidence type="ECO:0000256" key="1">
    <source>
        <dbReference type="SAM" id="MobiDB-lite"/>
    </source>
</evidence>
<gene>
    <name evidence="3" type="ORF">M9458_046983</name>
</gene>
<dbReference type="AlphaFoldDB" id="A0ABD0NCA1"/>
<reference evidence="3 4" key="1">
    <citation type="submission" date="2024-05" db="EMBL/GenBank/DDBJ databases">
        <title>Genome sequencing and assembly of Indian major carp, Cirrhinus mrigala (Hamilton, 1822).</title>
        <authorList>
            <person name="Mohindra V."/>
            <person name="Chowdhury L.M."/>
            <person name="Lal K."/>
            <person name="Jena J.K."/>
        </authorList>
    </citation>
    <scope>NUCLEOTIDE SEQUENCE [LARGE SCALE GENOMIC DNA]</scope>
    <source>
        <strain evidence="3">CM1030</strain>
        <tissue evidence="3">Blood</tissue>
    </source>
</reference>
<accession>A0ABD0NCA1</accession>